<reference evidence="3 4" key="1">
    <citation type="journal article" date="2018" name="Sci. Rep.">
        <title>Raphidocelis subcapitata (=Pseudokirchneriella subcapitata) provides an insight into genome evolution and environmental adaptations in the Sphaeropleales.</title>
        <authorList>
            <person name="Suzuki S."/>
            <person name="Yamaguchi H."/>
            <person name="Nakajima N."/>
            <person name="Kawachi M."/>
        </authorList>
    </citation>
    <scope>NUCLEOTIDE SEQUENCE [LARGE SCALE GENOMIC DNA]</scope>
    <source>
        <strain evidence="3 4">NIES-35</strain>
    </source>
</reference>
<sequence>MGRRAACLLVIAGLLASALAADAAGGRRAQRRADRAERRAAKAAQRAERKAQLKTGVRAQLSAAGGLKKINCGSKSGPLGDAYINGCDYCWFADGMDPADVACAVCKNGFRLGADDGSECECTRNYQEKCPNRDEPCCRRCPGNKYSAGGGDDCENIGKRYAFGVTVRIDRPCADAEAAAIQSNMQTELGFVAANSSSLFVLFSSCDDVPAPRDAGVGPWGDFTYRVEYYTDTGPMGADDLKYEVRNNLRVTCNTGYQGAPYFDTTCELRGVGGAPGAHNPTLTRRWAIAVPVKSGEPDGGCPDGERLAQQDAEVRQALAPSLQLLVGMVHLRSVEFVQCNKLSRDFVNGDRPDGQTRVKPLIEFWYNVVEAHDYFAATDLEVSPYTTLYEYSVSNPDNGGEGGMSEVLPLLADTLKPAYDDTLSYVGPQITCLAGGPRVYPVDPAANSTAAGPASTLYYFANGGKVTEVGEFFDPRPLAPWAVVAQAGGASVALVDDQEDEERQGALLEAGGVNGDYSLDRVVAIGVLATGEPSGLTCPGFDTQSAASASAKTMMGTLGALSAIEITAEDYSEDAIKEAGLADGDLPGDFDFFAVVLKVTNTPFGDPVLAKDVVDLVFQNGAHQEDVIDLSDPTDLLNAVNGTDPIRWYQVRRDLSVSNGGELALITARRSRGGGGGGNGSDPLPYPTLKDFAAGETYSAGAVNDRGGTLGVKSVALSGDSRVIGAGVALLPKRPYMETVEEGDPAPLLNAPRRYLAKQLVLKFENPFPATGDAPPQGFKPAVYTLVFGNVVPPQ</sequence>
<evidence type="ECO:0000256" key="2">
    <source>
        <dbReference type="SAM" id="SignalP"/>
    </source>
</evidence>
<keyword evidence="2" id="KW-0732">Signal</keyword>
<name>A0A2V0NPY7_9CHLO</name>
<feature type="coiled-coil region" evidence="1">
    <location>
        <begin position="26"/>
        <end position="53"/>
    </location>
</feature>
<proteinExistence type="predicted"/>
<dbReference type="EMBL" id="BDRX01000001">
    <property type="protein sequence ID" value="GBF87570.1"/>
    <property type="molecule type" value="Genomic_DNA"/>
</dbReference>
<feature type="chain" id="PRO_5015858044" evidence="2">
    <location>
        <begin position="21"/>
        <end position="796"/>
    </location>
</feature>
<gene>
    <name evidence="3" type="ORF">Rsub_00281</name>
</gene>
<evidence type="ECO:0000313" key="3">
    <source>
        <dbReference type="EMBL" id="GBF87570.1"/>
    </source>
</evidence>
<keyword evidence="4" id="KW-1185">Reference proteome</keyword>
<accession>A0A2V0NPY7</accession>
<organism evidence="3 4">
    <name type="scientific">Raphidocelis subcapitata</name>
    <dbReference type="NCBI Taxonomy" id="307507"/>
    <lineage>
        <taxon>Eukaryota</taxon>
        <taxon>Viridiplantae</taxon>
        <taxon>Chlorophyta</taxon>
        <taxon>core chlorophytes</taxon>
        <taxon>Chlorophyceae</taxon>
        <taxon>CS clade</taxon>
        <taxon>Sphaeropleales</taxon>
        <taxon>Selenastraceae</taxon>
        <taxon>Raphidocelis</taxon>
    </lineage>
</organism>
<comment type="caution">
    <text evidence="3">The sequence shown here is derived from an EMBL/GenBank/DDBJ whole genome shotgun (WGS) entry which is preliminary data.</text>
</comment>
<feature type="signal peptide" evidence="2">
    <location>
        <begin position="1"/>
        <end position="20"/>
    </location>
</feature>
<protein>
    <submittedName>
        <fullName evidence="3">Uncharacterized protein</fullName>
    </submittedName>
</protein>
<dbReference type="AlphaFoldDB" id="A0A2V0NPY7"/>
<keyword evidence="1" id="KW-0175">Coiled coil</keyword>
<dbReference type="InParanoid" id="A0A2V0NPY7"/>
<evidence type="ECO:0000256" key="1">
    <source>
        <dbReference type="SAM" id="Coils"/>
    </source>
</evidence>
<dbReference type="Proteomes" id="UP000247498">
    <property type="component" value="Unassembled WGS sequence"/>
</dbReference>
<evidence type="ECO:0000313" key="4">
    <source>
        <dbReference type="Proteomes" id="UP000247498"/>
    </source>
</evidence>